<protein>
    <submittedName>
        <fullName evidence="1">Uncharacterized protein</fullName>
    </submittedName>
</protein>
<dbReference type="RefSeq" id="XP_049139558.1">
    <property type="nucleotide sequence ID" value="XM_049282415.1"/>
</dbReference>
<name>A0A9Q8SJ66_9PEZI</name>
<proteinExistence type="predicted"/>
<dbReference type="EMBL" id="CP019474">
    <property type="protein sequence ID" value="UQC77920.1"/>
    <property type="molecule type" value="Genomic_DNA"/>
</dbReference>
<evidence type="ECO:0000313" key="2">
    <source>
        <dbReference type="Proteomes" id="UP000830671"/>
    </source>
</evidence>
<dbReference type="GeneID" id="73337425"/>
<accession>A0A9Q8SJ66</accession>
<dbReference type="KEGG" id="clup:CLUP02_03393"/>
<sequence>MLCRIQSTRTRVGSRAARLGMPLFVTNLGPEGMLLLHLRQILKREEKGRDRTVTRETCSQ</sequence>
<organism evidence="1 2">
    <name type="scientific">Colletotrichum lupini</name>
    <dbReference type="NCBI Taxonomy" id="145971"/>
    <lineage>
        <taxon>Eukaryota</taxon>
        <taxon>Fungi</taxon>
        <taxon>Dikarya</taxon>
        <taxon>Ascomycota</taxon>
        <taxon>Pezizomycotina</taxon>
        <taxon>Sordariomycetes</taxon>
        <taxon>Hypocreomycetidae</taxon>
        <taxon>Glomerellales</taxon>
        <taxon>Glomerellaceae</taxon>
        <taxon>Colletotrichum</taxon>
        <taxon>Colletotrichum acutatum species complex</taxon>
    </lineage>
</organism>
<keyword evidence="2" id="KW-1185">Reference proteome</keyword>
<reference evidence="1" key="1">
    <citation type="journal article" date="2021" name="Mol. Plant Microbe Interact.">
        <title>Complete Genome Sequence of the Plant-Pathogenic Fungus Colletotrichum lupini.</title>
        <authorList>
            <person name="Baroncelli R."/>
            <person name="Pensec F."/>
            <person name="Da Lio D."/>
            <person name="Boufleur T."/>
            <person name="Vicente I."/>
            <person name="Sarrocco S."/>
            <person name="Picot A."/>
            <person name="Baraldi E."/>
            <person name="Sukno S."/>
            <person name="Thon M."/>
            <person name="Le Floch G."/>
        </authorList>
    </citation>
    <scope>NUCLEOTIDE SEQUENCE</scope>
    <source>
        <strain evidence="1">IMI 504893</strain>
    </source>
</reference>
<evidence type="ECO:0000313" key="1">
    <source>
        <dbReference type="EMBL" id="UQC77920.1"/>
    </source>
</evidence>
<dbReference type="AlphaFoldDB" id="A0A9Q8SJ66"/>
<dbReference type="Proteomes" id="UP000830671">
    <property type="component" value="Chromosome 2"/>
</dbReference>
<gene>
    <name evidence="1" type="ORF">CLUP02_03393</name>
</gene>